<dbReference type="PANTHER" id="PTHR43968">
    <property type="match status" value="1"/>
</dbReference>
<comment type="caution">
    <text evidence="4">The sequence shown here is derived from an EMBL/GenBank/DDBJ whole genome shotgun (WGS) entry which is preliminary data.</text>
</comment>
<feature type="domain" description="GST N-terminal" evidence="2">
    <location>
        <begin position="398"/>
        <end position="476"/>
    </location>
</feature>
<evidence type="ECO:0000313" key="5">
    <source>
        <dbReference type="Proteomes" id="UP001365128"/>
    </source>
</evidence>
<dbReference type="InterPro" id="IPR036249">
    <property type="entry name" value="Thioredoxin-like_sf"/>
</dbReference>
<dbReference type="InterPro" id="IPR050983">
    <property type="entry name" value="GST_Omega/HSP26"/>
</dbReference>
<feature type="compositionally biased region" description="Basic and acidic residues" evidence="1">
    <location>
        <begin position="355"/>
        <end position="378"/>
    </location>
</feature>
<gene>
    <name evidence="4" type="ORF">IWX46DRAFT_300309</name>
</gene>
<dbReference type="SFLD" id="SFLDG00358">
    <property type="entry name" value="Main_(cytGST)"/>
    <property type="match status" value="1"/>
</dbReference>
<dbReference type="SUPFAM" id="SSF52833">
    <property type="entry name" value="Thioredoxin-like"/>
    <property type="match status" value="1"/>
</dbReference>
<feature type="region of interest" description="Disordered" evidence="1">
    <location>
        <begin position="216"/>
        <end position="240"/>
    </location>
</feature>
<evidence type="ECO:0000313" key="4">
    <source>
        <dbReference type="EMBL" id="KAK7535452.1"/>
    </source>
</evidence>
<dbReference type="CDD" id="cd00570">
    <property type="entry name" value="GST_N_family"/>
    <property type="match status" value="1"/>
</dbReference>
<dbReference type="EMBL" id="JBBPDW010000040">
    <property type="protein sequence ID" value="KAK7535452.1"/>
    <property type="molecule type" value="Genomic_DNA"/>
</dbReference>
<dbReference type="SUPFAM" id="SSF47616">
    <property type="entry name" value="GST C-terminal domain-like"/>
    <property type="match status" value="1"/>
</dbReference>
<dbReference type="PANTHER" id="PTHR43968:SF6">
    <property type="entry name" value="GLUTATHIONE S-TRANSFERASE OMEGA"/>
    <property type="match status" value="1"/>
</dbReference>
<evidence type="ECO:0000259" key="2">
    <source>
        <dbReference type="PROSITE" id="PS50404"/>
    </source>
</evidence>
<feature type="domain" description="GST C-terminal" evidence="3">
    <location>
        <begin position="481"/>
        <end position="617"/>
    </location>
</feature>
<evidence type="ECO:0000259" key="3">
    <source>
        <dbReference type="PROSITE" id="PS50405"/>
    </source>
</evidence>
<keyword evidence="5" id="KW-1185">Reference proteome</keyword>
<dbReference type="InterPro" id="IPR036282">
    <property type="entry name" value="Glutathione-S-Trfase_C_sf"/>
</dbReference>
<protein>
    <submittedName>
        <fullName evidence="4">Glutathione S-transferase</fullName>
    </submittedName>
</protein>
<dbReference type="SFLD" id="SFLDS00019">
    <property type="entry name" value="Glutathione_Transferase_(cytos"/>
    <property type="match status" value="1"/>
</dbReference>
<reference evidence="4 5" key="1">
    <citation type="submission" date="2024-04" db="EMBL/GenBank/DDBJ databases">
        <title>Phyllosticta paracitricarpa is synonymous to the EU quarantine fungus P. citricarpa based on phylogenomic analyses.</title>
        <authorList>
            <consortium name="Lawrence Berkeley National Laboratory"/>
            <person name="Van Ingen-Buijs V.A."/>
            <person name="Van Westerhoven A.C."/>
            <person name="Haridas S."/>
            <person name="Skiadas P."/>
            <person name="Martin F."/>
            <person name="Groenewald J.Z."/>
            <person name="Crous P.W."/>
            <person name="Seidl M.F."/>
        </authorList>
    </citation>
    <scope>NUCLEOTIDE SEQUENCE [LARGE SCALE GENOMIC DNA]</scope>
    <source>
        <strain evidence="4 5">CBS 122670</strain>
    </source>
</reference>
<dbReference type="Gene3D" id="3.40.30.10">
    <property type="entry name" value="Glutaredoxin"/>
    <property type="match status" value="1"/>
</dbReference>
<feature type="region of interest" description="Disordered" evidence="1">
    <location>
        <begin position="138"/>
        <end position="160"/>
    </location>
</feature>
<proteinExistence type="predicted"/>
<sequence>MDSIHPGQQSPPTLRTLQPAVLHSFHHTQEDQTLGAAQNFAAAAGAFGLHPADQNTLLQQGFLGQVSDPRSIRQPGAFFNQHGRPLESISNLHQQSFLPTALNVGQFSYGATQSQHFVLDSFVKPQGFDQVPIQEPEAAAGKDADGDAAQDDGHASFVPDPPGLAAWRNRLFHLDETVVMTEDQYKTYWPHVDNIYSHRSTQRYKRKPFVSHYMDCRLKGRPSGTPKSDDPLKKKRKRVARERDLCDVKIRVTEYEPGAATPEAVGQLTEQVVNTSSSTQAGLDSLDLGTGGLGQQNQQWPFAPMMNPSPYHGKIFTIQRVNGNGANGKVDGHPGPHRHTLQDSDRIKKSSVTRWMREQEKAKKRSQETQAKQDDKKGYHTKATGKALETVKRHSTDNDLKLFGSCFCPFVQRVWISLEHKKIPYQYIEVDPYKKPQSLLEVNPRGLVPALRHGDWGCYESTVLMEYLEDLNVGKALMPPDAKARAHSRLWSDHVNRHIIPVFYRFLQEQDTEKQIEHASELKNQISKLVNAADPVGPFFLGREISYVDIQVAPWIVRLNRVLKPYRSWPDPEPGSRWGKLVDAIEKNESVQATLSTDELYLDSYQRYAENRPNTSQLANAVNSGRGLP</sequence>
<evidence type="ECO:0000256" key="1">
    <source>
        <dbReference type="SAM" id="MobiDB-lite"/>
    </source>
</evidence>
<organism evidence="4 5">
    <name type="scientific">Phyllosticta citricarpa</name>
    <dbReference type="NCBI Taxonomy" id="55181"/>
    <lineage>
        <taxon>Eukaryota</taxon>
        <taxon>Fungi</taxon>
        <taxon>Dikarya</taxon>
        <taxon>Ascomycota</taxon>
        <taxon>Pezizomycotina</taxon>
        <taxon>Dothideomycetes</taxon>
        <taxon>Dothideomycetes incertae sedis</taxon>
        <taxon>Botryosphaeriales</taxon>
        <taxon>Phyllostictaceae</taxon>
        <taxon>Phyllosticta</taxon>
    </lineage>
</organism>
<dbReference type="InterPro" id="IPR040079">
    <property type="entry name" value="Glutathione_S-Trfase"/>
</dbReference>
<dbReference type="Pfam" id="PF13417">
    <property type="entry name" value="GST_N_3"/>
    <property type="match status" value="1"/>
</dbReference>
<feature type="region of interest" description="Disordered" evidence="1">
    <location>
        <begin position="332"/>
        <end position="381"/>
    </location>
</feature>
<dbReference type="PROSITE" id="PS50404">
    <property type="entry name" value="GST_NTER"/>
    <property type="match status" value="1"/>
</dbReference>
<name>A0ABR1LJR2_9PEZI</name>
<accession>A0ABR1LJR2</accession>
<dbReference type="InterPro" id="IPR010987">
    <property type="entry name" value="Glutathione-S-Trfase_C-like"/>
</dbReference>
<dbReference type="Proteomes" id="UP001365128">
    <property type="component" value="Unassembled WGS sequence"/>
</dbReference>
<dbReference type="Gene3D" id="1.20.1050.10">
    <property type="match status" value="1"/>
</dbReference>
<dbReference type="PROSITE" id="PS50405">
    <property type="entry name" value="GST_CTER"/>
    <property type="match status" value="1"/>
</dbReference>
<feature type="compositionally biased region" description="Basic and acidic residues" evidence="1">
    <location>
        <begin position="332"/>
        <end position="348"/>
    </location>
</feature>
<dbReference type="InterPro" id="IPR004045">
    <property type="entry name" value="Glutathione_S-Trfase_N"/>
</dbReference>